<dbReference type="RefSeq" id="WP_074956529.1">
    <property type="nucleotide sequence ID" value="NZ_FPBV01000036.1"/>
</dbReference>
<dbReference type="PROSITE" id="PS00197">
    <property type="entry name" value="2FE2S_FER_1"/>
    <property type="match status" value="1"/>
</dbReference>
<evidence type="ECO:0000313" key="4">
    <source>
        <dbReference type="Proteomes" id="UP000183508"/>
    </source>
</evidence>
<protein>
    <submittedName>
        <fullName evidence="3">Sarcosine oxidase subunit alpha</fullName>
    </submittedName>
</protein>
<sequence>MHIETHPILSDLHKTPVTFTYDGHAVTAYEGQTLAGALMAAGVWTLGTSRSKGEARGVFCAGGWCGNCLVTVNGWSRVKACAILVKQGMSVQAQLGDPSVPRASSDRPYGGEGV</sequence>
<evidence type="ECO:0000256" key="2">
    <source>
        <dbReference type="SAM" id="MobiDB-lite"/>
    </source>
</evidence>
<dbReference type="STRING" id="392015.SAMN05421543_1366"/>
<dbReference type="InterPro" id="IPR042204">
    <property type="entry name" value="2Fe-2S-bd_N"/>
</dbReference>
<accession>A0A1I7LCH7</accession>
<dbReference type="SUPFAM" id="SSF54292">
    <property type="entry name" value="2Fe-2S ferredoxin-like"/>
    <property type="match status" value="1"/>
</dbReference>
<organism evidence="3 4">
    <name type="scientific">Alicyclobacillus macrosporangiidus</name>
    <dbReference type="NCBI Taxonomy" id="392015"/>
    <lineage>
        <taxon>Bacteria</taxon>
        <taxon>Bacillati</taxon>
        <taxon>Bacillota</taxon>
        <taxon>Bacilli</taxon>
        <taxon>Bacillales</taxon>
        <taxon>Alicyclobacillaceae</taxon>
        <taxon>Alicyclobacillus</taxon>
    </lineage>
</organism>
<dbReference type="CDD" id="cd00207">
    <property type="entry name" value="fer2"/>
    <property type="match status" value="1"/>
</dbReference>
<dbReference type="GO" id="GO:0016491">
    <property type="term" value="F:oxidoreductase activity"/>
    <property type="evidence" value="ECO:0007669"/>
    <property type="project" value="UniProtKB-KW"/>
</dbReference>
<dbReference type="EMBL" id="FPBV01000036">
    <property type="protein sequence ID" value="SFV07431.1"/>
    <property type="molecule type" value="Genomic_DNA"/>
</dbReference>
<dbReference type="InterPro" id="IPR036010">
    <property type="entry name" value="2Fe-2S_ferredoxin-like_sf"/>
</dbReference>
<evidence type="ECO:0000256" key="1">
    <source>
        <dbReference type="ARBA" id="ARBA00023002"/>
    </source>
</evidence>
<evidence type="ECO:0000313" key="3">
    <source>
        <dbReference type="EMBL" id="SFV07431.1"/>
    </source>
</evidence>
<dbReference type="Proteomes" id="UP000183508">
    <property type="component" value="Unassembled WGS sequence"/>
</dbReference>
<name>A0A1I7LCH7_9BACL</name>
<proteinExistence type="predicted"/>
<keyword evidence="1" id="KW-0560">Oxidoreductase</keyword>
<keyword evidence="4" id="KW-1185">Reference proteome</keyword>
<reference evidence="4" key="1">
    <citation type="submission" date="2016-10" db="EMBL/GenBank/DDBJ databases">
        <authorList>
            <person name="Varghese N."/>
        </authorList>
    </citation>
    <scope>NUCLEOTIDE SEQUENCE [LARGE SCALE GENOMIC DNA]</scope>
    <source>
        <strain evidence="4">DSM 17980</strain>
    </source>
</reference>
<dbReference type="InterPro" id="IPR001041">
    <property type="entry name" value="2Fe-2S_ferredoxin-type"/>
</dbReference>
<dbReference type="InterPro" id="IPR006058">
    <property type="entry name" value="2Fe2S_fd_BS"/>
</dbReference>
<dbReference type="AlphaFoldDB" id="A0A1I7LCH7"/>
<dbReference type="OrthoDB" id="573392at2"/>
<dbReference type="Pfam" id="PF13510">
    <property type="entry name" value="Fer2_4"/>
    <property type="match status" value="1"/>
</dbReference>
<dbReference type="Gene3D" id="3.10.20.440">
    <property type="entry name" value="2Fe-2S iron-sulphur cluster binding domain, sarcosine oxidase, alpha subunit, N-terminal domain"/>
    <property type="match status" value="1"/>
</dbReference>
<feature type="region of interest" description="Disordered" evidence="2">
    <location>
        <begin position="93"/>
        <end position="114"/>
    </location>
</feature>
<gene>
    <name evidence="3" type="ORF">SAMN05421543_1366</name>
</gene>
<dbReference type="GO" id="GO:0051537">
    <property type="term" value="F:2 iron, 2 sulfur cluster binding"/>
    <property type="evidence" value="ECO:0007669"/>
    <property type="project" value="InterPro"/>
</dbReference>